<keyword evidence="5 8" id="KW-0863">Zinc-finger</keyword>
<dbReference type="Pfam" id="PF06203">
    <property type="entry name" value="CCT"/>
    <property type="match status" value="1"/>
</dbReference>
<keyword evidence="14" id="KW-1185">Reference proteome</keyword>
<sequence>MGQLCDFCSEERSVVYCQSDSASLCLSCDRNVHSANALSKRHSRTLLCEQCITRPALVRCIEENASLCENCDCNHLGGSNWALEHKQQRISWYTGCPSAAEFSRIWSFFEFPHMAESDCEQGLMTTDQNSATNCWVPPEDSSTVNNGNTGKKKDTETVDKANTRIVSSSASPAHPMSCSADQTADSLDSTTPKQCFPQTDEAELCKDDFNEGFSTGDMDMTFENYEELFGASHNQTGHLFDDAGIDSFYDMKEKSATNSICHDEFVEEVKPIQAAHNITVSAVSMFSIPEGKSEFSLSSPGDHAQSTISISFSGFAAEITAEDHQDCEITQKPLKDEPSWSYADPGSSLLHTSVREVALLRYKEKKKIRKFEKKIRYASRKARADIRRRVKGRFIKAGEAFDYDPLSQRTV</sequence>
<feature type="domain" description="CCT" evidence="12">
    <location>
        <begin position="355"/>
        <end position="397"/>
    </location>
</feature>
<proteinExistence type="inferred from homology"/>
<dbReference type="Proteomes" id="UP001327560">
    <property type="component" value="Chromosome 1"/>
</dbReference>
<feature type="compositionally biased region" description="Polar residues" evidence="10">
    <location>
        <begin position="140"/>
        <end position="149"/>
    </location>
</feature>
<dbReference type="AlphaFoldDB" id="A0AAQ3JUU4"/>
<dbReference type="InterPro" id="IPR049808">
    <property type="entry name" value="CONSTANS-like_Bbox1"/>
</dbReference>
<feature type="compositionally biased region" description="Polar residues" evidence="10">
    <location>
        <begin position="179"/>
        <end position="192"/>
    </location>
</feature>
<keyword evidence="3" id="KW-0479">Metal-binding</keyword>
<dbReference type="InterPro" id="IPR000315">
    <property type="entry name" value="Znf_B-box"/>
</dbReference>
<evidence type="ECO:0000313" key="14">
    <source>
        <dbReference type="Proteomes" id="UP001327560"/>
    </source>
</evidence>
<evidence type="ECO:0000256" key="1">
    <source>
        <dbReference type="ARBA" id="ARBA00004123"/>
    </source>
</evidence>
<evidence type="ECO:0000256" key="7">
    <source>
        <dbReference type="ARBA" id="ARBA00023242"/>
    </source>
</evidence>
<evidence type="ECO:0000256" key="2">
    <source>
        <dbReference type="ARBA" id="ARBA00010024"/>
    </source>
</evidence>
<dbReference type="CDD" id="cd19821">
    <property type="entry name" value="Bbox1_BBX-like"/>
    <property type="match status" value="1"/>
</dbReference>
<comment type="similarity">
    <text evidence="2">Belongs to the CONSTANS family.</text>
</comment>
<dbReference type="PANTHER" id="PTHR31717">
    <property type="entry name" value="ZINC FINGER PROTEIN CONSTANS-LIKE 10"/>
    <property type="match status" value="1"/>
</dbReference>
<evidence type="ECO:0000256" key="4">
    <source>
        <dbReference type="ARBA" id="ARBA00022737"/>
    </source>
</evidence>
<dbReference type="PROSITE" id="PS51017">
    <property type="entry name" value="CCT"/>
    <property type="match status" value="1"/>
</dbReference>
<evidence type="ECO:0000256" key="8">
    <source>
        <dbReference type="PROSITE-ProRule" id="PRU00024"/>
    </source>
</evidence>
<organism evidence="13 14">
    <name type="scientific">Canna indica</name>
    <name type="common">Indian-shot</name>
    <dbReference type="NCBI Taxonomy" id="4628"/>
    <lineage>
        <taxon>Eukaryota</taxon>
        <taxon>Viridiplantae</taxon>
        <taxon>Streptophyta</taxon>
        <taxon>Embryophyta</taxon>
        <taxon>Tracheophyta</taxon>
        <taxon>Spermatophyta</taxon>
        <taxon>Magnoliopsida</taxon>
        <taxon>Liliopsida</taxon>
        <taxon>Zingiberales</taxon>
        <taxon>Cannaceae</taxon>
        <taxon>Canna</taxon>
    </lineage>
</organism>
<name>A0AAQ3JUU4_9LILI</name>
<feature type="region of interest" description="Disordered" evidence="10">
    <location>
        <begin position="169"/>
        <end position="192"/>
    </location>
</feature>
<dbReference type="PROSITE" id="PS50119">
    <property type="entry name" value="ZF_BBOX"/>
    <property type="match status" value="1"/>
</dbReference>
<dbReference type="GO" id="GO:0005634">
    <property type="term" value="C:nucleus"/>
    <property type="evidence" value="ECO:0007669"/>
    <property type="project" value="UniProtKB-SubCell"/>
</dbReference>
<keyword evidence="4" id="KW-0677">Repeat</keyword>
<dbReference type="GO" id="GO:0006355">
    <property type="term" value="P:regulation of DNA-templated transcription"/>
    <property type="evidence" value="ECO:0007669"/>
    <property type="project" value="UniProtKB-ARBA"/>
</dbReference>
<evidence type="ECO:0000256" key="3">
    <source>
        <dbReference type="ARBA" id="ARBA00022723"/>
    </source>
</evidence>
<evidence type="ECO:0000256" key="10">
    <source>
        <dbReference type="SAM" id="MobiDB-lite"/>
    </source>
</evidence>
<dbReference type="SMART" id="SM00336">
    <property type="entry name" value="BBOX"/>
    <property type="match status" value="1"/>
</dbReference>
<feature type="region of interest" description="Disordered" evidence="10">
    <location>
        <begin position="136"/>
        <end position="156"/>
    </location>
</feature>
<evidence type="ECO:0000313" key="13">
    <source>
        <dbReference type="EMBL" id="WOK95429.1"/>
    </source>
</evidence>
<dbReference type="PANTHER" id="PTHR31717:SF138">
    <property type="entry name" value="CONSTANS-LIKE PROTEIN DAYS TO HEADING ON CHROMOSOME 2"/>
    <property type="match status" value="1"/>
</dbReference>
<accession>A0AAQ3JUU4</accession>
<keyword evidence="7 9" id="KW-0539">Nucleus</keyword>
<evidence type="ECO:0000259" key="12">
    <source>
        <dbReference type="PROSITE" id="PS51017"/>
    </source>
</evidence>
<evidence type="ECO:0000256" key="6">
    <source>
        <dbReference type="ARBA" id="ARBA00022833"/>
    </source>
</evidence>
<evidence type="ECO:0000256" key="5">
    <source>
        <dbReference type="ARBA" id="ARBA00022771"/>
    </source>
</evidence>
<dbReference type="EMBL" id="CP136890">
    <property type="protein sequence ID" value="WOK95429.1"/>
    <property type="molecule type" value="Genomic_DNA"/>
</dbReference>
<protein>
    <submittedName>
        <fullName evidence="13">Uncharacterized protein</fullName>
    </submittedName>
</protein>
<feature type="domain" description="B box-type" evidence="11">
    <location>
        <begin position="1"/>
        <end position="47"/>
    </location>
</feature>
<evidence type="ECO:0000256" key="9">
    <source>
        <dbReference type="PROSITE-ProRule" id="PRU00357"/>
    </source>
</evidence>
<evidence type="ECO:0000259" key="11">
    <source>
        <dbReference type="PROSITE" id="PS50119"/>
    </source>
</evidence>
<dbReference type="InterPro" id="IPR010402">
    <property type="entry name" value="CCT_domain"/>
</dbReference>
<keyword evidence="6" id="KW-0862">Zinc</keyword>
<dbReference type="GO" id="GO:0008270">
    <property type="term" value="F:zinc ion binding"/>
    <property type="evidence" value="ECO:0007669"/>
    <property type="project" value="UniProtKB-KW"/>
</dbReference>
<comment type="subcellular location">
    <subcellularLocation>
        <location evidence="1 9">Nucleus</location>
    </subcellularLocation>
</comment>
<gene>
    <name evidence="13" type="ORF">Cni_G04136</name>
</gene>
<reference evidence="13 14" key="1">
    <citation type="submission" date="2023-10" db="EMBL/GenBank/DDBJ databases">
        <title>Chromosome-scale genome assembly provides insights into flower coloration mechanisms of Canna indica.</title>
        <authorList>
            <person name="Li C."/>
        </authorList>
    </citation>
    <scope>NUCLEOTIDE SEQUENCE [LARGE SCALE GENOMIC DNA]</scope>
    <source>
        <tissue evidence="13">Flower</tissue>
    </source>
</reference>